<sequence>MIALTRMRLHAFVRTGRAVAPLIAALAVLSILYGGGQAEAVEAYGVSALVAFPVLAWQTKILLDVEPDVQRRLARVALGSARREIAAGLLAAAVAGLAVIAVALVVPWLVGGVKTGTATETAGSILTGLGVHLLALGPAVALGALSCRAVTRSAGMGAAVLVTGAVLAIVLGLQGSPVPWLVPPLMATTRLATSGGTPLAATLLTAQALTWTALTTWLYSHLRHTRT</sequence>
<protein>
    <recommendedName>
        <fullName evidence="4">Integral membrane protein</fullName>
    </recommendedName>
</protein>
<accession>A0A8J3LDQ7</accession>
<evidence type="ECO:0000313" key="2">
    <source>
        <dbReference type="EMBL" id="GIG12655.1"/>
    </source>
</evidence>
<keyword evidence="1" id="KW-0472">Membrane</keyword>
<feature type="transmembrane region" description="Helical" evidence="1">
    <location>
        <begin position="44"/>
        <end position="63"/>
    </location>
</feature>
<evidence type="ECO:0008006" key="4">
    <source>
        <dbReference type="Google" id="ProtNLM"/>
    </source>
</evidence>
<dbReference type="EMBL" id="BONJ01000002">
    <property type="protein sequence ID" value="GIG12655.1"/>
    <property type="molecule type" value="Genomic_DNA"/>
</dbReference>
<organism evidence="2 3">
    <name type="scientific">Catellatospora methionotrophica</name>
    <dbReference type="NCBI Taxonomy" id="121620"/>
    <lineage>
        <taxon>Bacteria</taxon>
        <taxon>Bacillati</taxon>
        <taxon>Actinomycetota</taxon>
        <taxon>Actinomycetes</taxon>
        <taxon>Micromonosporales</taxon>
        <taxon>Micromonosporaceae</taxon>
        <taxon>Catellatospora</taxon>
    </lineage>
</organism>
<evidence type="ECO:0000313" key="3">
    <source>
        <dbReference type="Proteomes" id="UP000660339"/>
    </source>
</evidence>
<reference evidence="2" key="1">
    <citation type="submission" date="2021-01" db="EMBL/GenBank/DDBJ databases">
        <title>Whole genome shotgun sequence of Catellatospora methionotrophica NBRC 14553.</title>
        <authorList>
            <person name="Komaki H."/>
            <person name="Tamura T."/>
        </authorList>
    </citation>
    <scope>NUCLEOTIDE SEQUENCE</scope>
    <source>
        <strain evidence="2">NBRC 14553</strain>
    </source>
</reference>
<dbReference type="Proteomes" id="UP000660339">
    <property type="component" value="Unassembled WGS sequence"/>
</dbReference>
<comment type="caution">
    <text evidence="2">The sequence shown here is derived from an EMBL/GenBank/DDBJ whole genome shotgun (WGS) entry which is preliminary data.</text>
</comment>
<feature type="transmembrane region" description="Helical" evidence="1">
    <location>
        <begin position="84"/>
        <end position="110"/>
    </location>
</feature>
<name>A0A8J3LDQ7_9ACTN</name>
<evidence type="ECO:0000256" key="1">
    <source>
        <dbReference type="SAM" id="Phobius"/>
    </source>
</evidence>
<feature type="transmembrane region" description="Helical" evidence="1">
    <location>
        <begin position="157"/>
        <end position="176"/>
    </location>
</feature>
<dbReference type="RefSeq" id="WP_166388142.1">
    <property type="nucleotide sequence ID" value="NZ_BAAATT010000012.1"/>
</dbReference>
<feature type="transmembrane region" description="Helical" evidence="1">
    <location>
        <begin position="122"/>
        <end position="145"/>
    </location>
</feature>
<keyword evidence="1" id="KW-0812">Transmembrane</keyword>
<keyword evidence="1" id="KW-1133">Transmembrane helix</keyword>
<dbReference type="AlphaFoldDB" id="A0A8J3LDQ7"/>
<gene>
    <name evidence="2" type="ORF">Cme02nite_09870</name>
</gene>
<proteinExistence type="predicted"/>
<keyword evidence="3" id="KW-1185">Reference proteome</keyword>
<feature type="transmembrane region" description="Helical" evidence="1">
    <location>
        <begin position="196"/>
        <end position="219"/>
    </location>
</feature>